<dbReference type="InterPro" id="IPR000477">
    <property type="entry name" value="RT_dom"/>
</dbReference>
<accession>A0A6L2PFN4</accession>
<dbReference type="EMBL" id="BLKM01007720">
    <property type="protein sequence ID" value="GFG31359.1"/>
    <property type="molecule type" value="Genomic_DNA"/>
</dbReference>
<dbReference type="InParanoid" id="A0A6L2PFN4"/>
<comment type="caution">
    <text evidence="2">The sequence shown here is derived from an EMBL/GenBank/DDBJ whole genome shotgun (WGS) entry which is preliminary data.</text>
</comment>
<sequence>MSELFEKILLKRLKPITERNELIPSHQFGFRNKHSTTDQAKRITSVIEKALEEKKVCSTIFLDVAQAFDKVWHEGLIYKLETFLPKQYTQILESCATKTHFRIKQEEAYSDLTEIKARAP</sequence>
<gene>
    <name evidence="2" type="ORF">Cfor_02826</name>
</gene>
<name>A0A6L2PFN4_COPFO</name>
<feature type="domain" description="Reverse transcriptase" evidence="1">
    <location>
        <begin position="1"/>
        <end position="120"/>
    </location>
</feature>
<organism evidence="2 3">
    <name type="scientific">Coptotermes formosanus</name>
    <name type="common">Formosan subterranean termite</name>
    <dbReference type="NCBI Taxonomy" id="36987"/>
    <lineage>
        <taxon>Eukaryota</taxon>
        <taxon>Metazoa</taxon>
        <taxon>Ecdysozoa</taxon>
        <taxon>Arthropoda</taxon>
        <taxon>Hexapoda</taxon>
        <taxon>Insecta</taxon>
        <taxon>Pterygota</taxon>
        <taxon>Neoptera</taxon>
        <taxon>Polyneoptera</taxon>
        <taxon>Dictyoptera</taxon>
        <taxon>Blattodea</taxon>
        <taxon>Blattoidea</taxon>
        <taxon>Termitoidae</taxon>
        <taxon>Rhinotermitidae</taxon>
        <taxon>Coptotermes</taxon>
    </lineage>
</organism>
<evidence type="ECO:0000313" key="3">
    <source>
        <dbReference type="Proteomes" id="UP000502823"/>
    </source>
</evidence>
<dbReference type="OrthoDB" id="6769832at2759"/>
<keyword evidence="3" id="KW-1185">Reference proteome</keyword>
<evidence type="ECO:0000313" key="2">
    <source>
        <dbReference type="EMBL" id="GFG31359.1"/>
    </source>
</evidence>
<protein>
    <recommendedName>
        <fullName evidence="1">Reverse transcriptase domain-containing protein</fullName>
    </recommendedName>
</protein>
<proteinExistence type="predicted"/>
<dbReference type="PROSITE" id="PS50878">
    <property type="entry name" value="RT_POL"/>
    <property type="match status" value="1"/>
</dbReference>
<dbReference type="Proteomes" id="UP000502823">
    <property type="component" value="Unassembled WGS sequence"/>
</dbReference>
<reference evidence="3" key="1">
    <citation type="submission" date="2020-01" db="EMBL/GenBank/DDBJ databases">
        <title>Draft genome sequence of the Termite Coptotermes fromosanus.</title>
        <authorList>
            <person name="Itakura S."/>
            <person name="Yosikawa Y."/>
            <person name="Umezawa K."/>
        </authorList>
    </citation>
    <scope>NUCLEOTIDE SEQUENCE [LARGE SCALE GENOMIC DNA]</scope>
</reference>
<dbReference type="PANTHER" id="PTHR19446">
    <property type="entry name" value="REVERSE TRANSCRIPTASES"/>
    <property type="match status" value="1"/>
</dbReference>
<dbReference type="AlphaFoldDB" id="A0A6L2PFN4"/>
<evidence type="ECO:0000259" key="1">
    <source>
        <dbReference type="PROSITE" id="PS50878"/>
    </source>
</evidence>
<dbReference type="Pfam" id="PF00078">
    <property type="entry name" value="RVT_1"/>
    <property type="match status" value="1"/>
</dbReference>